<keyword evidence="4 10" id="KW-0812">Transmembrane</keyword>
<feature type="transmembrane region" description="Helical" evidence="10">
    <location>
        <begin position="236"/>
        <end position="255"/>
    </location>
</feature>
<feature type="transmembrane region" description="Helical" evidence="10">
    <location>
        <begin position="267"/>
        <end position="288"/>
    </location>
</feature>
<dbReference type="Gene3D" id="6.10.140.1330">
    <property type="match status" value="1"/>
</dbReference>
<keyword evidence="3 10" id="KW-1003">Cell membrane</keyword>
<dbReference type="RefSeq" id="WP_260331207.1">
    <property type="nucleotide sequence ID" value="NZ_JACHIO010000021.1"/>
</dbReference>
<dbReference type="PANTHER" id="PTHR10110:SF86">
    <property type="entry name" value="SODIUM_HYDROGEN EXCHANGER 7"/>
    <property type="match status" value="1"/>
</dbReference>
<evidence type="ECO:0000256" key="8">
    <source>
        <dbReference type="ARBA" id="ARBA00023136"/>
    </source>
</evidence>
<proteinExistence type="inferred from homology"/>
<evidence type="ECO:0000256" key="6">
    <source>
        <dbReference type="ARBA" id="ARBA00023053"/>
    </source>
</evidence>
<feature type="transmembrane region" description="Helical" evidence="10">
    <location>
        <begin position="308"/>
        <end position="332"/>
    </location>
</feature>
<evidence type="ECO:0000256" key="3">
    <source>
        <dbReference type="ARBA" id="ARBA00022475"/>
    </source>
</evidence>
<dbReference type="InterPro" id="IPR018422">
    <property type="entry name" value="Cation/H_exchanger_CPA1"/>
</dbReference>
<evidence type="ECO:0000259" key="12">
    <source>
        <dbReference type="Pfam" id="PF00999"/>
    </source>
</evidence>
<evidence type="ECO:0000256" key="7">
    <source>
        <dbReference type="ARBA" id="ARBA00023065"/>
    </source>
</evidence>
<accession>A0A7W7ZUB7</accession>
<dbReference type="EMBL" id="JACHIO010000021">
    <property type="protein sequence ID" value="MBB5065908.1"/>
    <property type="molecule type" value="Genomic_DNA"/>
</dbReference>
<feature type="region of interest" description="Disordered" evidence="11">
    <location>
        <begin position="30"/>
        <end position="54"/>
    </location>
</feature>
<dbReference type="Proteomes" id="UP000584867">
    <property type="component" value="Unassembled WGS sequence"/>
</dbReference>
<keyword evidence="10" id="KW-0050">Antiport</keyword>
<comment type="subcellular location">
    <subcellularLocation>
        <location evidence="1 10">Cell membrane</location>
        <topology evidence="1 10">Multi-pass membrane protein</topology>
    </subcellularLocation>
</comment>
<feature type="transmembrane region" description="Helical" evidence="10">
    <location>
        <begin position="389"/>
        <end position="411"/>
    </location>
</feature>
<feature type="transmembrane region" description="Helical" evidence="10">
    <location>
        <begin position="165"/>
        <end position="186"/>
    </location>
</feature>
<protein>
    <submittedName>
        <fullName evidence="13">CPA1 family monovalent cation:H+ antiporter</fullName>
    </submittedName>
</protein>
<evidence type="ECO:0000256" key="2">
    <source>
        <dbReference type="ARBA" id="ARBA00022448"/>
    </source>
</evidence>
<dbReference type="InterPro" id="IPR006153">
    <property type="entry name" value="Cation/H_exchanger_TM"/>
</dbReference>
<dbReference type="NCBIfam" id="TIGR00831">
    <property type="entry name" value="a_cpa1"/>
    <property type="match status" value="1"/>
</dbReference>
<comment type="similarity">
    <text evidence="10">Belongs to the monovalent cation:proton antiporter 1 (CPA1) transporter (TC 2.A.36) family.</text>
</comment>
<keyword evidence="8 10" id="KW-0472">Membrane</keyword>
<comment type="function">
    <text evidence="10">Na(+)/H(+) antiporter that extrudes sodium in exchange for external protons.</text>
</comment>
<organism evidence="13 14">
    <name type="scientific">Granulicella mallensis</name>
    <dbReference type="NCBI Taxonomy" id="940614"/>
    <lineage>
        <taxon>Bacteria</taxon>
        <taxon>Pseudomonadati</taxon>
        <taxon>Acidobacteriota</taxon>
        <taxon>Terriglobia</taxon>
        <taxon>Terriglobales</taxon>
        <taxon>Acidobacteriaceae</taxon>
        <taxon>Granulicella</taxon>
    </lineage>
</organism>
<evidence type="ECO:0000313" key="14">
    <source>
        <dbReference type="Proteomes" id="UP000584867"/>
    </source>
</evidence>
<dbReference type="AlphaFoldDB" id="A0A7W7ZUB7"/>
<evidence type="ECO:0000256" key="9">
    <source>
        <dbReference type="ARBA" id="ARBA00023201"/>
    </source>
</evidence>
<comment type="caution">
    <text evidence="13">The sequence shown here is derived from an EMBL/GenBank/DDBJ whole genome shotgun (WGS) entry which is preliminary data.</text>
</comment>
<feature type="transmembrane region" description="Helical" evidence="10">
    <location>
        <begin position="193"/>
        <end position="216"/>
    </location>
</feature>
<feature type="transmembrane region" description="Helical" evidence="10">
    <location>
        <begin position="466"/>
        <end position="486"/>
    </location>
</feature>
<evidence type="ECO:0000256" key="1">
    <source>
        <dbReference type="ARBA" id="ARBA00004651"/>
    </source>
</evidence>
<gene>
    <name evidence="13" type="ORF">HDF15_004278</name>
</gene>
<keyword evidence="2 10" id="KW-0813">Transport</keyword>
<feature type="transmembrane region" description="Helical" evidence="10">
    <location>
        <begin position="110"/>
        <end position="129"/>
    </location>
</feature>
<feature type="transmembrane region" description="Helical" evidence="10">
    <location>
        <begin position="353"/>
        <end position="377"/>
    </location>
</feature>
<feature type="compositionally biased region" description="Low complexity" evidence="11">
    <location>
        <begin position="42"/>
        <end position="54"/>
    </location>
</feature>
<sequence>MPRLRKESAASFACTGSIRFLWHRAECGGPSRTAQDDDEKQATTTTRNKQQQRQQQEILERTASLSVEDKKGQSAEEVTMHEGIRGIETVFLLLLLFVVIFGDLARRLKVAYPIVLVIAGLLVSFIPGLPKISLNPDMVFLAVLPPLLFHAAWETSWRDFRYNIVTIFLMGFGLIGFTVLGVALAGERLFSLLYWRTGFVLGAIVAPTDAIAATSIAKRVGLPQRITDILEGESLVNDATGLLALEFGVAMVVNGTTPSFGAGALRLIYLVVAGIGIGIVVGWVVHWFELHIDDGPIEMTLGLVTAYASYIAAEEAHASGVLAVVACGLYLSRKSASFFSPGVRLQAYALWNAIDFVLNGLVFVLIGLQLPFVLAGLHSYSKVTLMVDAAAVSALVIALRLLWIYPGAYLAYFIRRRLLKQDEPMLPAKQIFVTGWTGMRGVVSLAAALSIPETMKNGQPFPSRNLIIFLTFSVILVTLVLQGLTLPPLVRALGLGGAGEPDREEGEARRLMLEAALEHIEEARENDLPEFARFYDDLAEHHRERLAAVLGHSDTGTNARQFARQQAVALELLKVQRKILVHLRDEGRISDSVLRRLERELDLNETT</sequence>
<keyword evidence="9 10" id="KW-0739">Sodium transport</keyword>
<dbReference type="GO" id="GO:0015385">
    <property type="term" value="F:sodium:proton antiporter activity"/>
    <property type="evidence" value="ECO:0007669"/>
    <property type="project" value="InterPro"/>
</dbReference>
<keyword evidence="5 10" id="KW-1133">Transmembrane helix</keyword>
<dbReference type="GO" id="GO:0015386">
    <property type="term" value="F:potassium:proton antiporter activity"/>
    <property type="evidence" value="ECO:0007669"/>
    <property type="project" value="TreeGrafter"/>
</dbReference>
<dbReference type="Pfam" id="PF00999">
    <property type="entry name" value="Na_H_Exchanger"/>
    <property type="match status" value="1"/>
</dbReference>
<evidence type="ECO:0000256" key="10">
    <source>
        <dbReference type="RuleBase" id="RU366002"/>
    </source>
</evidence>
<reference evidence="13 14" key="1">
    <citation type="submission" date="2020-08" db="EMBL/GenBank/DDBJ databases">
        <title>Genomic Encyclopedia of Type Strains, Phase IV (KMG-V): Genome sequencing to study the core and pangenomes of soil and plant-associated prokaryotes.</title>
        <authorList>
            <person name="Whitman W."/>
        </authorList>
    </citation>
    <scope>NUCLEOTIDE SEQUENCE [LARGE SCALE GENOMIC DNA]</scope>
    <source>
        <strain evidence="13 14">X5P3</strain>
    </source>
</reference>
<keyword evidence="6 10" id="KW-0915">Sodium</keyword>
<dbReference type="GO" id="GO:0005886">
    <property type="term" value="C:plasma membrane"/>
    <property type="evidence" value="ECO:0007669"/>
    <property type="project" value="UniProtKB-SubCell"/>
</dbReference>
<feature type="transmembrane region" description="Helical" evidence="10">
    <location>
        <begin position="86"/>
        <end position="104"/>
    </location>
</feature>
<comment type="caution">
    <text evidence="10">Lacks conserved residue(s) required for the propagation of feature annotation.</text>
</comment>
<keyword evidence="7 10" id="KW-0406">Ion transport</keyword>
<dbReference type="GO" id="GO:0098719">
    <property type="term" value="P:sodium ion import across plasma membrane"/>
    <property type="evidence" value="ECO:0007669"/>
    <property type="project" value="TreeGrafter"/>
</dbReference>
<feature type="domain" description="Cation/H+ exchanger transmembrane" evidence="12">
    <location>
        <begin position="95"/>
        <end position="491"/>
    </location>
</feature>
<evidence type="ECO:0000256" key="4">
    <source>
        <dbReference type="ARBA" id="ARBA00022692"/>
    </source>
</evidence>
<dbReference type="GO" id="GO:0051453">
    <property type="term" value="P:regulation of intracellular pH"/>
    <property type="evidence" value="ECO:0007669"/>
    <property type="project" value="TreeGrafter"/>
</dbReference>
<evidence type="ECO:0000256" key="11">
    <source>
        <dbReference type="SAM" id="MobiDB-lite"/>
    </source>
</evidence>
<name>A0A7W7ZUB7_9BACT</name>
<dbReference type="PANTHER" id="PTHR10110">
    <property type="entry name" value="SODIUM/HYDROGEN EXCHANGER"/>
    <property type="match status" value="1"/>
</dbReference>
<evidence type="ECO:0000256" key="5">
    <source>
        <dbReference type="ARBA" id="ARBA00022989"/>
    </source>
</evidence>
<evidence type="ECO:0000313" key="13">
    <source>
        <dbReference type="EMBL" id="MBB5065908.1"/>
    </source>
</evidence>
<dbReference type="InterPro" id="IPR004705">
    <property type="entry name" value="Cation/H_exchanger_CPA1_bac"/>
</dbReference>